<dbReference type="EMBL" id="CM044706">
    <property type="protein sequence ID" value="KAI5657453.1"/>
    <property type="molecule type" value="Genomic_DNA"/>
</dbReference>
<sequence length="914" mass="99809">MLNESEQKPTKSSLIVMEKEEQKWDQELQVEEKEEDSLKLRRSRDPNGGNPFQSSAAAVAEEDSTELNKSNGSSKTNGHLVHPSKSVIDNVVVDESVVDKSEEKEVPADPENFVAPSDNGVHKEAKLKEGNPKSNNCVYYDKNEEHIEENHRSDALGIMTADVGAEKDLNSVIALQSESIQKNVKLSTPQHSEIVPEECTSYNSSKITEIEPPDVDIVDESDTEGAEVDVERVLQKQNTHDLYCPNCNSCITRRVILRKRKRQVRITGEDVKRNKLEVITDSTAKGSYQQATGNQDHGTGYIHPEVISERAVNDHEHERGPDIFRCLSCFSIFIPTGKGFKLFDIFGNKGKKKTLEDQQISSANLSDKDRITAVSGSNVKGDFQKDSPKEHLPSSSQLNDPNCTPENQGDRDKASTSSAQQQLMHEKVMPGVGNILYDTKPMKTGDDAKNNFAVAPGNQPKASNVSKDSSYLQGDQSGAVPANRIPASVGESKMDSVPVSKPDGLKILVSANMGSTTLGKLPMDQTPDLKVQSLGSDMESVPSMPLKASNDKKVDANGNMTNPVEIFHEQHIVARVPAMSAYGNGTKDKLSNYGGASSYELPHHTIDENKEQIHAEEQLKSNKDGLVLSVKEPSMIQDKLVDSVKDVKKVTISSTGKETVIVVEAAGPSKTAVSQLLQDSSSSAHLGTDINVVERMRADAGEAYEIEIIKSIVYGGLIESITSLGVVSSAAGGGTATLNILALAVANLIGGLVLVGHNLWDLKKYQVAADQRDRYKELLGRRENFVVHATVAVLSFIIFGLICPITYCFSFQKSDDRDLKILAASAASLVCIVLLATGREYVRKQKQEEQQPKSYIKTVSYYVLMGFSVSGISYGAGELLKRVLDKFHGLHPPPNQSVSFFTQTLPHASLWGSY</sequence>
<organism evidence="1 2">
    <name type="scientific">Catharanthus roseus</name>
    <name type="common">Madagascar periwinkle</name>
    <name type="synonym">Vinca rosea</name>
    <dbReference type="NCBI Taxonomy" id="4058"/>
    <lineage>
        <taxon>Eukaryota</taxon>
        <taxon>Viridiplantae</taxon>
        <taxon>Streptophyta</taxon>
        <taxon>Embryophyta</taxon>
        <taxon>Tracheophyta</taxon>
        <taxon>Spermatophyta</taxon>
        <taxon>Magnoliopsida</taxon>
        <taxon>eudicotyledons</taxon>
        <taxon>Gunneridae</taxon>
        <taxon>Pentapetalae</taxon>
        <taxon>asterids</taxon>
        <taxon>lamiids</taxon>
        <taxon>Gentianales</taxon>
        <taxon>Apocynaceae</taxon>
        <taxon>Rauvolfioideae</taxon>
        <taxon>Vinceae</taxon>
        <taxon>Catharanthinae</taxon>
        <taxon>Catharanthus</taxon>
    </lineage>
</organism>
<accession>A0ACC0ABT2</accession>
<dbReference type="Proteomes" id="UP001060085">
    <property type="component" value="Linkage Group LG06"/>
</dbReference>
<gene>
    <name evidence="1" type="ORF">M9H77_26246</name>
</gene>
<comment type="caution">
    <text evidence="1">The sequence shown here is derived from an EMBL/GenBank/DDBJ whole genome shotgun (WGS) entry which is preliminary data.</text>
</comment>
<evidence type="ECO:0000313" key="2">
    <source>
        <dbReference type="Proteomes" id="UP001060085"/>
    </source>
</evidence>
<protein>
    <submittedName>
        <fullName evidence="1">Uncharacterized protein</fullName>
    </submittedName>
</protein>
<evidence type="ECO:0000313" key="1">
    <source>
        <dbReference type="EMBL" id="KAI5657453.1"/>
    </source>
</evidence>
<proteinExistence type="predicted"/>
<reference evidence="2" key="1">
    <citation type="journal article" date="2023" name="Nat. Plants">
        <title>Single-cell RNA sequencing provides a high-resolution roadmap for understanding the multicellular compartmentation of specialized metabolism.</title>
        <authorList>
            <person name="Sun S."/>
            <person name="Shen X."/>
            <person name="Li Y."/>
            <person name="Li Y."/>
            <person name="Wang S."/>
            <person name="Li R."/>
            <person name="Zhang H."/>
            <person name="Shen G."/>
            <person name="Guo B."/>
            <person name="Wei J."/>
            <person name="Xu J."/>
            <person name="St-Pierre B."/>
            <person name="Chen S."/>
            <person name="Sun C."/>
        </authorList>
    </citation>
    <scope>NUCLEOTIDE SEQUENCE [LARGE SCALE GENOMIC DNA]</scope>
</reference>
<keyword evidence="2" id="KW-1185">Reference proteome</keyword>
<name>A0ACC0ABT2_CATRO</name>